<gene>
    <name evidence="1" type="ORF">PSON_ATCC_30995.1.T1610118</name>
</gene>
<name>A0A8S1REH2_9CILI</name>
<sequence length="37" mass="4519">MIYFIHRKSRQDVDLEKVSRGFKFYVKQLALKVQISF</sequence>
<organism evidence="1 2">
    <name type="scientific">Paramecium sonneborni</name>
    <dbReference type="NCBI Taxonomy" id="65129"/>
    <lineage>
        <taxon>Eukaryota</taxon>
        <taxon>Sar</taxon>
        <taxon>Alveolata</taxon>
        <taxon>Ciliophora</taxon>
        <taxon>Intramacronucleata</taxon>
        <taxon>Oligohymenophorea</taxon>
        <taxon>Peniculida</taxon>
        <taxon>Parameciidae</taxon>
        <taxon>Paramecium</taxon>
    </lineage>
</organism>
<evidence type="ECO:0000313" key="2">
    <source>
        <dbReference type="Proteomes" id="UP000692954"/>
    </source>
</evidence>
<dbReference type="AlphaFoldDB" id="A0A8S1REH2"/>
<dbReference type="Proteomes" id="UP000692954">
    <property type="component" value="Unassembled WGS sequence"/>
</dbReference>
<accession>A0A8S1REH2</accession>
<evidence type="ECO:0000313" key="1">
    <source>
        <dbReference type="EMBL" id="CAD8125732.1"/>
    </source>
</evidence>
<keyword evidence="2" id="KW-1185">Reference proteome</keyword>
<reference evidence="1" key="1">
    <citation type="submission" date="2021-01" db="EMBL/GenBank/DDBJ databases">
        <authorList>
            <consortium name="Genoscope - CEA"/>
            <person name="William W."/>
        </authorList>
    </citation>
    <scope>NUCLEOTIDE SEQUENCE</scope>
</reference>
<protein>
    <submittedName>
        <fullName evidence="1">Uncharacterized protein</fullName>
    </submittedName>
</protein>
<dbReference type="EMBL" id="CAJJDN010000161">
    <property type="protein sequence ID" value="CAD8125732.1"/>
    <property type="molecule type" value="Genomic_DNA"/>
</dbReference>
<comment type="caution">
    <text evidence="1">The sequence shown here is derived from an EMBL/GenBank/DDBJ whole genome shotgun (WGS) entry which is preliminary data.</text>
</comment>
<proteinExistence type="predicted"/>